<feature type="domain" description="BON" evidence="2">
    <location>
        <begin position="51"/>
        <end position="118"/>
    </location>
</feature>
<feature type="chain" id="PRO_5042609841" evidence="1">
    <location>
        <begin position="32"/>
        <end position="221"/>
    </location>
</feature>
<evidence type="ECO:0000256" key="1">
    <source>
        <dbReference type="SAM" id="SignalP"/>
    </source>
</evidence>
<reference evidence="5" key="1">
    <citation type="submission" date="2014-12" db="EMBL/GenBank/DDBJ databases">
        <title>Complete Genome Sequencing of Pandoraea pulmonicola DSM 16583.</title>
        <authorList>
            <person name="Chan K.-G."/>
        </authorList>
    </citation>
    <scope>NUCLEOTIDE SEQUENCE [LARGE SCALE GENOMIC DNA]</scope>
    <source>
        <strain evidence="5">DSM 16583</strain>
    </source>
</reference>
<dbReference type="PANTHER" id="PTHR34606:SF15">
    <property type="entry name" value="BON DOMAIN-CONTAINING PROTEIN"/>
    <property type="match status" value="1"/>
</dbReference>
<dbReference type="PANTHER" id="PTHR34606">
    <property type="entry name" value="BON DOMAIN-CONTAINING PROTEIN"/>
    <property type="match status" value="1"/>
</dbReference>
<dbReference type="Gene3D" id="3.40.1520.20">
    <property type="match status" value="1"/>
</dbReference>
<name>A0AAJ4ZFR1_PANPU</name>
<dbReference type="PROSITE" id="PS51257">
    <property type="entry name" value="PROKAR_LIPOPROTEIN"/>
    <property type="match status" value="1"/>
</dbReference>
<dbReference type="EMBL" id="CP010310">
    <property type="protein sequence ID" value="AJC19464.1"/>
    <property type="molecule type" value="Genomic_DNA"/>
</dbReference>
<evidence type="ECO:0000313" key="5">
    <source>
        <dbReference type="Proteomes" id="UP000035086"/>
    </source>
</evidence>
<dbReference type="Pfam" id="PF04972">
    <property type="entry name" value="BON"/>
    <property type="match status" value="2"/>
</dbReference>
<sequence length="221" mass="23148">MPIRLKRPPARIAIASLCLCALSGCVPIVLGAATATGMAATDRRSLGAQMDDASIELRVGHRVGEVAAPQAHVNVSSYNRQVLLTGEVPRDNDLQAIAAAAKQDASVRAVFNEAVLAPEASSFGERSSDTLISTKVKASLVAEKGLPSSAFKVVVERKVVYLMGLATKDEADLASSVASRVPDVASVVRVLEIVPKETLERIAPTKASDASLAQDDATYAR</sequence>
<evidence type="ECO:0000313" key="6">
    <source>
        <dbReference type="Proteomes" id="UP000254589"/>
    </source>
</evidence>
<proteinExistence type="predicted"/>
<organism evidence="4 6">
    <name type="scientific">Pandoraea pulmonicola</name>
    <dbReference type="NCBI Taxonomy" id="93221"/>
    <lineage>
        <taxon>Bacteria</taxon>
        <taxon>Pseudomonadati</taxon>
        <taxon>Pseudomonadota</taxon>
        <taxon>Betaproteobacteria</taxon>
        <taxon>Burkholderiales</taxon>
        <taxon>Burkholderiaceae</taxon>
        <taxon>Pandoraea</taxon>
    </lineage>
</organism>
<evidence type="ECO:0000313" key="4">
    <source>
        <dbReference type="EMBL" id="SUA92499.1"/>
    </source>
</evidence>
<gene>
    <name evidence="4" type="ORF">NCTC13159_04031</name>
    <name evidence="3" type="ORF">RO07_01300</name>
</gene>
<keyword evidence="1" id="KW-0732">Signal</keyword>
<reference evidence="4 6" key="3">
    <citation type="submission" date="2018-06" db="EMBL/GenBank/DDBJ databases">
        <authorList>
            <consortium name="Pathogen Informatics"/>
            <person name="Doyle S."/>
        </authorList>
    </citation>
    <scope>NUCLEOTIDE SEQUENCE [LARGE SCALE GENOMIC DNA]</scope>
    <source>
        <strain evidence="4 6">NCTC13159</strain>
    </source>
</reference>
<dbReference type="Proteomes" id="UP000035086">
    <property type="component" value="Chromosome"/>
</dbReference>
<evidence type="ECO:0000259" key="2">
    <source>
        <dbReference type="PROSITE" id="PS50914"/>
    </source>
</evidence>
<dbReference type="InterPro" id="IPR007055">
    <property type="entry name" value="BON_dom"/>
</dbReference>
<dbReference type="KEGG" id="ppul:RO07_01300"/>
<keyword evidence="5" id="KW-1185">Reference proteome</keyword>
<dbReference type="EMBL" id="UGSJ01000001">
    <property type="protein sequence ID" value="SUA92499.1"/>
    <property type="molecule type" value="Genomic_DNA"/>
</dbReference>
<dbReference type="Proteomes" id="UP000254589">
    <property type="component" value="Unassembled WGS sequence"/>
</dbReference>
<evidence type="ECO:0000313" key="3">
    <source>
        <dbReference type="EMBL" id="AJC19464.1"/>
    </source>
</evidence>
<reference evidence="3" key="2">
    <citation type="submission" date="2016-11" db="EMBL/GenBank/DDBJ databases">
        <title>Complete Genome Sequencing of Pandoraea pulmonicola DSM 16583.</title>
        <authorList>
            <person name="Chan K.-G."/>
        </authorList>
    </citation>
    <scope>NUCLEOTIDE SEQUENCE</scope>
    <source>
        <strain evidence="3">DSM 16583</strain>
    </source>
</reference>
<keyword evidence="4" id="KW-0449">Lipoprotein</keyword>
<protein>
    <submittedName>
        <fullName evidence="4">Outer membrane lipoprotein</fullName>
    </submittedName>
</protein>
<feature type="domain" description="BON" evidence="2">
    <location>
        <begin position="128"/>
        <end position="195"/>
    </location>
</feature>
<feature type="signal peptide" evidence="1">
    <location>
        <begin position="1"/>
        <end position="31"/>
    </location>
</feature>
<accession>A0AAJ4ZFR1</accession>
<dbReference type="InterPro" id="IPR051686">
    <property type="entry name" value="Lipoprotein_DolP"/>
</dbReference>
<dbReference type="PROSITE" id="PS50914">
    <property type="entry name" value="BON"/>
    <property type="match status" value="2"/>
</dbReference>
<dbReference type="AlphaFoldDB" id="A0AAJ4ZFR1"/>